<evidence type="ECO:0000313" key="2">
    <source>
        <dbReference type="Proteomes" id="UP000472276"/>
    </source>
</evidence>
<keyword evidence="2" id="KW-1185">Reference proteome</keyword>
<reference evidence="1" key="1">
    <citation type="submission" date="2025-08" db="UniProtKB">
        <authorList>
            <consortium name="Ensembl"/>
        </authorList>
    </citation>
    <scope>IDENTIFICATION</scope>
</reference>
<accession>A0A668S526</accession>
<dbReference type="Ensembl" id="ENSOABT00000009965.2">
    <property type="protein sequence ID" value="ENSOABP00000009630.1"/>
    <property type="gene ID" value="ENSOABG00000005124.2"/>
</dbReference>
<reference evidence="1" key="2">
    <citation type="submission" date="2025-09" db="UniProtKB">
        <authorList>
            <consortium name="Ensembl"/>
        </authorList>
    </citation>
    <scope>IDENTIFICATION</scope>
</reference>
<proteinExistence type="predicted"/>
<protein>
    <submittedName>
        <fullName evidence="1">Uncharacterized protein</fullName>
    </submittedName>
</protein>
<sequence>ITCCRAGRRMASPHTSLHLNCHRIRPWSYSATSLGCTSHLSSGTGPHHSWMPGHPGLVIIPLDARRSSATSLQAGGQGRTVSVTLCVCGCVCAISAALMS</sequence>
<dbReference type="Proteomes" id="UP000472276">
    <property type="component" value="Unassembled WGS sequence"/>
</dbReference>
<organism evidence="1 2">
    <name type="scientific">Oreochromis aureus</name>
    <name type="common">Israeli tilapia</name>
    <name type="synonym">Chromis aureus</name>
    <dbReference type="NCBI Taxonomy" id="47969"/>
    <lineage>
        <taxon>Eukaryota</taxon>
        <taxon>Metazoa</taxon>
        <taxon>Chordata</taxon>
        <taxon>Craniata</taxon>
        <taxon>Vertebrata</taxon>
        <taxon>Euteleostomi</taxon>
        <taxon>Actinopterygii</taxon>
        <taxon>Neopterygii</taxon>
        <taxon>Teleostei</taxon>
        <taxon>Neoteleostei</taxon>
        <taxon>Acanthomorphata</taxon>
        <taxon>Ovalentaria</taxon>
        <taxon>Cichlomorphae</taxon>
        <taxon>Cichliformes</taxon>
        <taxon>Cichlidae</taxon>
        <taxon>African cichlids</taxon>
        <taxon>Pseudocrenilabrinae</taxon>
        <taxon>Oreochromini</taxon>
        <taxon>Oreochromis</taxon>
    </lineage>
</organism>
<name>A0A668S526_OREAU</name>
<evidence type="ECO:0000313" key="1">
    <source>
        <dbReference type="Ensembl" id="ENSOABP00000009630.1"/>
    </source>
</evidence>
<dbReference type="AlphaFoldDB" id="A0A668S526"/>